<comment type="caution">
    <text evidence="2">The sequence shown here is derived from an EMBL/GenBank/DDBJ whole genome shotgun (WGS) entry which is preliminary data.</text>
</comment>
<gene>
    <name evidence="2" type="ORF">AVEN_184216_1</name>
</gene>
<evidence type="ECO:0000256" key="1">
    <source>
        <dbReference type="SAM" id="MobiDB-lite"/>
    </source>
</evidence>
<protein>
    <submittedName>
        <fullName evidence="2">Uncharacterized protein</fullName>
    </submittedName>
</protein>
<feature type="compositionally biased region" description="Low complexity" evidence="1">
    <location>
        <begin position="125"/>
        <end position="142"/>
    </location>
</feature>
<dbReference type="AlphaFoldDB" id="A0A4Y2IC59"/>
<feature type="region of interest" description="Disordered" evidence="1">
    <location>
        <begin position="124"/>
        <end position="144"/>
    </location>
</feature>
<keyword evidence="3" id="KW-1185">Reference proteome</keyword>
<name>A0A4Y2IC59_ARAVE</name>
<proteinExistence type="predicted"/>
<accession>A0A4Y2IC59</accession>
<evidence type="ECO:0000313" key="3">
    <source>
        <dbReference type="Proteomes" id="UP000499080"/>
    </source>
</evidence>
<sequence>MVWWHSTPLHFSTHSFRWIIHGRSAQTHPLPVTPIPYRAYSSTPAFKTRTHRTSPINICGDFDVFAFARQPSPTYPIPVAGVMRVNGESSPTRRIMENDALFTNNSRKHQAQETRKTALAQISDTSRQQITNNSNSTNKSSQRLTADQFAMRKRLQRDCFPRLHLGANSLSDRA</sequence>
<dbReference type="EMBL" id="BGPR01185346">
    <property type="protein sequence ID" value="GBM75301.1"/>
    <property type="molecule type" value="Genomic_DNA"/>
</dbReference>
<organism evidence="2 3">
    <name type="scientific">Araneus ventricosus</name>
    <name type="common">Orbweaver spider</name>
    <name type="synonym">Epeira ventricosa</name>
    <dbReference type="NCBI Taxonomy" id="182803"/>
    <lineage>
        <taxon>Eukaryota</taxon>
        <taxon>Metazoa</taxon>
        <taxon>Ecdysozoa</taxon>
        <taxon>Arthropoda</taxon>
        <taxon>Chelicerata</taxon>
        <taxon>Arachnida</taxon>
        <taxon>Araneae</taxon>
        <taxon>Araneomorphae</taxon>
        <taxon>Entelegynae</taxon>
        <taxon>Araneoidea</taxon>
        <taxon>Araneidae</taxon>
        <taxon>Araneus</taxon>
    </lineage>
</organism>
<reference evidence="2 3" key="1">
    <citation type="journal article" date="2019" name="Sci. Rep.">
        <title>Orb-weaving spider Araneus ventricosus genome elucidates the spidroin gene catalogue.</title>
        <authorList>
            <person name="Kono N."/>
            <person name="Nakamura H."/>
            <person name="Ohtoshi R."/>
            <person name="Moran D.A.P."/>
            <person name="Shinohara A."/>
            <person name="Yoshida Y."/>
            <person name="Fujiwara M."/>
            <person name="Mori M."/>
            <person name="Tomita M."/>
            <person name="Arakawa K."/>
        </authorList>
    </citation>
    <scope>NUCLEOTIDE SEQUENCE [LARGE SCALE GENOMIC DNA]</scope>
</reference>
<dbReference type="Proteomes" id="UP000499080">
    <property type="component" value="Unassembled WGS sequence"/>
</dbReference>
<evidence type="ECO:0000313" key="2">
    <source>
        <dbReference type="EMBL" id="GBM75301.1"/>
    </source>
</evidence>